<gene>
    <name evidence="2" type="ORF">PROFUN_04917</name>
</gene>
<evidence type="ECO:0000313" key="2">
    <source>
        <dbReference type="EMBL" id="PRP82612.1"/>
    </source>
</evidence>
<feature type="compositionally biased region" description="Basic and acidic residues" evidence="1">
    <location>
        <begin position="18"/>
        <end position="27"/>
    </location>
</feature>
<evidence type="ECO:0000256" key="1">
    <source>
        <dbReference type="SAM" id="MobiDB-lite"/>
    </source>
</evidence>
<dbReference type="EMBL" id="MDYQ01000100">
    <property type="protein sequence ID" value="PRP82612.1"/>
    <property type="molecule type" value="Genomic_DNA"/>
</dbReference>
<dbReference type="SUPFAM" id="SSF55486">
    <property type="entry name" value="Metalloproteases ('zincins'), catalytic domain"/>
    <property type="match status" value="2"/>
</dbReference>
<dbReference type="STRING" id="1890364.A0A2P6NF94"/>
<keyword evidence="3" id="KW-1185">Reference proteome</keyword>
<name>A0A2P6NF94_9EUKA</name>
<dbReference type="AlphaFoldDB" id="A0A2P6NF94"/>
<proteinExistence type="predicted"/>
<reference evidence="2 3" key="1">
    <citation type="journal article" date="2018" name="Genome Biol. Evol.">
        <title>Multiple Roots of Fruiting Body Formation in Amoebozoa.</title>
        <authorList>
            <person name="Hillmann F."/>
            <person name="Forbes G."/>
            <person name="Novohradska S."/>
            <person name="Ferling I."/>
            <person name="Riege K."/>
            <person name="Groth M."/>
            <person name="Westermann M."/>
            <person name="Marz M."/>
            <person name="Spaller T."/>
            <person name="Winckler T."/>
            <person name="Schaap P."/>
            <person name="Glockner G."/>
        </authorList>
    </citation>
    <scope>NUCLEOTIDE SEQUENCE [LARGE SCALE GENOMIC DNA]</scope>
    <source>
        <strain evidence="2 3">Jena</strain>
    </source>
</reference>
<organism evidence="2 3">
    <name type="scientific">Planoprotostelium fungivorum</name>
    <dbReference type="NCBI Taxonomy" id="1890364"/>
    <lineage>
        <taxon>Eukaryota</taxon>
        <taxon>Amoebozoa</taxon>
        <taxon>Evosea</taxon>
        <taxon>Variosea</taxon>
        <taxon>Cavosteliida</taxon>
        <taxon>Cavosteliaceae</taxon>
        <taxon>Planoprotostelium</taxon>
    </lineage>
</organism>
<protein>
    <recommendedName>
        <fullName evidence="4">Lysine-specific metallo-endopeptidase domain-containing protein</fullName>
    </recommendedName>
</protein>
<evidence type="ECO:0000313" key="3">
    <source>
        <dbReference type="Proteomes" id="UP000241769"/>
    </source>
</evidence>
<comment type="caution">
    <text evidence="2">The sequence shown here is derived from an EMBL/GenBank/DDBJ whole genome shotgun (WGS) entry which is preliminary data.</text>
</comment>
<evidence type="ECO:0008006" key="4">
    <source>
        <dbReference type="Google" id="ProtNLM"/>
    </source>
</evidence>
<feature type="region of interest" description="Disordered" evidence="1">
    <location>
        <begin position="1"/>
        <end position="29"/>
    </location>
</feature>
<sequence>MRLAIVGYPPRTPQQPRDQNDRGEHPGNNRAFEIFCPTLLPATGQQPPAIVSVQIGLSHRLSQLDTFKPRKENGVILSSAARKPRHLFLRIGKQKHSHHHDQTRALLPLIRGRIGGSTQNTRSDSITVDPDQFRDAQSFGYAKTDTNGCNLDACDDRQAVAYSVSFPDDTSVEHKLCLCTTNPTYDLGGLGFPLSRVPIAIRQRVKGLTAASKGKGGGAGSGGDHVTFWESDLPTNVWIHESAHSFDQGKSSGSAWAKAVSLDSCVPDRYAQTSYAEDFAQVVVVWNYLVLSNTMDDASYDCMKNQISFVRTYLRESDIKRGISTRFGVNSLSRNRSRPFQYFQARATDSNMVKIACLCLLLAVAALAQPNTKNPREDGISENPDEFRGAQSFGYAQSDTDGCNLEACDDGQASGYSVSFPDDKGFCVCSSNPVYDLGGLAFPFSRVPIPIRQRVKGLTAASSGKGGGAGSGGDRIVFWEPNLPTNVWIHESAHSFDQGKSASSEWAAAVSQDSCVPDRYAQTSYAEDYAQVVVIWNYLVLSDKVYDGSYDCLRNQLNFVRANDKSTFIREVLIRTGHSHRSRIAFRHLSCVILGLAWAKFTSLFDGQGSAPLLGGYGSTYVQDMKAQLLLLLVALTCVLGKTLVVNAYISSSTSAACGQDTFLYAAFVFPINYCVTESFPNGIAQPSVVVLTSAGNAQEQTYNANTCTGAFYVKPNSTFVPNQCTALSSSDGYYGFTGALVQTITYHNPAYYTSPCNATESNGTCTTSSIDGSMKFNFSRSTCGNNSYVVFPSSQENFMPLITAATGGMTGGASAIFCNSRHDGSVDSCGIAYRLISIITSTSHPNMTRPMANKKEEMMVKILVVFFISL</sequence>
<dbReference type="OrthoDB" id="9973982at2759"/>
<accession>A0A2P6NF94</accession>
<dbReference type="Proteomes" id="UP000241769">
    <property type="component" value="Unassembled WGS sequence"/>
</dbReference>
<dbReference type="InParanoid" id="A0A2P6NF94"/>